<dbReference type="SMART" id="SM00530">
    <property type="entry name" value="HTH_XRE"/>
    <property type="match status" value="1"/>
</dbReference>
<dbReference type="EMBL" id="AAXG02000013">
    <property type="protein sequence ID" value="EDM99994.1"/>
    <property type="molecule type" value="Genomic_DNA"/>
</dbReference>
<dbReference type="SUPFAM" id="SSF47413">
    <property type="entry name" value="lambda repressor-like DNA-binding domains"/>
    <property type="match status" value="1"/>
</dbReference>
<dbReference type="STRING" id="411467.BACCAP_02268"/>
<dbReference type="InterPro" id="IPR001387">
    <property type="entry name" value="Cro/C1-type_HTH"/>
</dbReference>
<gene>
    <name evidence="2" type="ORF">BACCAP_02268</name>
</gene>
<sequence>MKSVEEKTTDDLSQELMSKDDIDSYIKENRFYFSDRSISELLNTLYDKKDISKASLARKAGMSEVYLHQVFSGRRKPSRDKLLCLCVGLGATLDETQRLLRQAALAEIYPKNKRDAIIGFGITHHMELSEINDKLFAENEKTLF</sequence>
<proteinExistence type="predicted"/>
<evidence type="ECO:0000259" key="1">
    <source>
        <dbReference type="PROSITE" id="PS50943"/>
    </source>
</evidence>
<dbReference type="CDD" id="cd00093">
    <property type="entry name" value="HTH_XRE"/>
    <property type="match status" value="1"/>
</dbReference>
<evidence type="ECO:0000313" key="3">
    <source>
        <dbReference type="Proteomes" id="UP000003639"/>
    </source>
</evidence>
<dbReference type="AlphaFoldDB" id="A6NVM5"/>
<dbReference type="Proteomes" id="UP000003639">
    <property type="component" value="Unassembled WGS sequence"/>
</dbReference>
<reference evidence="2 3" key="2">
    <citation type="submission" date="2007-06" db="EMBL/GenBank/DDBJ databases">
        <title>Draft genome sequence of Pseudoflavonifractor capillosus ATCC 29799.</title>
        <authorList>
            <person name="Sudarsanam P."/>
            <person name="Ley R."/>
            <person name="Guruge J."/>
            <person name="Turnbaugh P.J."/>
            <person name="Mahowald M."/>
            <person name="Liep D."/>
            <person name="Gordon J."/>
        </authorList>
    </citation>
    <scope>NUCLEOTIDE SEQUENCE [LARGE SCALE GENOMIC DNA]</scope>
    <source>
        <strain evidence="2 3">ATCC 29799</strain>
    </source>
</reference>
<organism evidence="2 3">
    <name type="scientific">Pseudoflavonifractor capillosus ATCC 29799</name>
    <dbReference type="NCBI Taxonomy" id="411467"/>
    <lineage>
        <taxon>Bacteria</taxon>
        <taxon>Bacillati</taxon>
        <taxon>Bacillota</taxon>
        <taxon>Clostridia</taxon>
        <taxon>Eubacteriales</taxon>
        <taxon>Oscillospiraceae</taxon>
        <taxon>Pseudoflavonifractor</taxon>
    </lineage>
</organism>
<protein>
    <recommendedName>
        <fullName evidence="1">HTH cro/C1-type domain-containing protein</fullName>
    </recommendedName>
</protein>
<name>A6NVM5_9FIRM</name>
<dbReference type="Pfam" id="PF13560">
    <property type="entry name" value="HTH_31"/>
    <property type="match status" value="1"/>
</dbReference>
<accession>A6NVM5</accession>
<evidence type="ECO:0000313" key="2">
    <source>
        <dbReference type="EMBL" id="EDM99994.1"/>
    </source>
</evidence>
<dbReference type="Gene3D" id="1.10.260.40">
    <property type="entry name" value="lambda repressor-like DNA-binding domains"/>
    <property type="match status" value="1"/>
</dbReference>
<keyword evidence="3" id="KW-1185">Reference proteome</keyword>
<dbReference type="InterPro" id="IPR010982">
    <property type="entry name" value="Lambda_DNA-bd_dom_sf"/>
</dbReference>
<feature type="domain" description="HTH cro/C1-type" evidence="1">
    <location>
        <begin position="42"/>
        <end position="96"/>
    </location>
</feature>
<dbReference type="PROSITE" id="PS50943">
    <property type="entry name" value="HTH_CROC1"/>
    <property type="match status" value="1"/>
</dbReference>
<comment type="caution">
    <text evidence="2">The sequence shown here is derived from an EMBL/GenBank/DDBJ whole genome shotgun (WGS) entry which is preliminary data.</text>
</comment>
<dbReference type="GO" id="GO:0003677">
    <property type="term" value="F:DNA binding"/>
    <property type="evidence" value="ECO:0007669"/>
    <property type="project" value="InterPro"/>
</dbReference>
<dbReference type="eggNOG" id="ENOG5032ZVG">
    <property type="taxonomic scope" value="Bacteria"/>
</dbReference>
<reference evidence="2 3" key="1">
    <citation type="submission" date="2007-04" db="EMBL/GenBank/DDBJ databases">
        <authorList>
            <person name="Fulton L."/>
            <person name="Clifton S."/>
            <person name="Fulton B."/>
            <person name="Xu J."/>
            <person name="Minx P."/>
            <person name="Pepin K.H."/>
            <person name="Johnson M."/>
            <person name="Thiruvilangam P."/>
            <person name="Bhonagiri V."/>
            <person name="Nash W.E."/>
            <person name="Mardis E.R."/>
            <person name="Wilson R.K."/>
        </authorList>
    </citation>
    <scope>NUCLEOTIDE SEQUENCE [LARGE SCALE GENOMIC DNA]</scope>
    <source>
        <strain evidence="2 3">ATCC 29799</strain>
    </source>
</reference>